<evidence type="ECO:0000313" key="5">
    <source>
        <dbReference type="Proteomes" id="UP000095280"/>
    </source>
</evidence>
<proteinExistence type="predicted"/>
<dbReference type="PANTHER" id="PTHR23048:SF0">
    <property type="entry name" value="CALMODULIN LIKE 3"/>
    <property type="match status" value="1"/>
</dbReference>
<feature type="compositionally biased region" description="Polar residues" evidence="3">
    <location>
        <begin position="374"/>
        <end position="407"/>
    </location>
</feature>
<evidence type="ECO:0000256" key="2">
    <source>
        <dbReference type="ARBA" id="ARBA00022837"/>
    </source>
</evidence>
<feature type="domain" description="EF-hand" evidence="4">
    <location>
        <begin position="45"/>
        <end position="80"/>
    </location>
</feature>
<dbReference type="AlphaFoldDB" id="A0A1I8I4S8"/>
<dbReference type="GO" id="GO:0005509">
    <property type="term" value="F:calcium ion binding"/>
    <property type="evidence" value="ECO:0007669"/>
    <property type="project" value="InterPro"/>
</dbReference>
<dbReference type="CDD" id="cd00051">
    <property type="entry name" value="EFh"/>
    <property type="match status" value="2"/>
</dbReference>
<evidence type="ECO:0000259" key="4">
    <source>
        <dbReference type="PROSITE" id="PS50222"/>
    </source>
</evidence>
<accession>A0A1I8I4S8</accession>
<feature type="compositionally biased region" description="Pro residues" evidence="3">
    <location>
        <begin position="442"/>
        <end position="452"/>
    </location>
</feature>
<dbReference type="PROSITE" id="PS50222">
    <property type="entry name" value="EF_HAND_2"/>
    <property type="match status" value="3"/>
</dbReference>
<dbReference type="PANTHER" id="PTHR23048">
    <property type="entry name" value="MYOSIN LIGHT CHAIN 1, 3"/>
    <property type="match status" value="1"/>
</dbReference>
<dbReference type="FunFam" id="1.10.238.10:FF:000178">
    <property type="entry name" value="Calmodulin-2 A"/>
    <property type="match status" value="1"/>
</dbReference>
<dbReference type="InterPro" id="IPR050230">
    <property type="entry name" value="CALM/Myosin/TropC-like"/>
</dbReference>
<reference evidence="6" key="1">
    <citation type="submission" date="2016-11" db="UniProtKB">
        <authorList>
            <consortium name="WormBaseParasite"/>
        </authorList>
    </citation>
    <scope>IDENTIFICATION</scope>
</reference>
<dbReference type="InterPro" id="IPR018247">
    <property type="entry name" value="EF_Hand_1_Ca_BS"/>
</dbReference>
<feature type="compositionally biased region" description="Polar residues" evidence="3">
    <location>
        <begin position="422"/>
        <end position="434"/>
    </location>
</feature>
<protein>
    <submittedName>
        <fullName evidence="6">Calmodulin</fullName>
    </submittedName>
</protein>
<evidence type="ECO:0000256" key="3">
    <source>
        <dbReference type="SAM" id="MobiDB-lite"/>
    </source>
</evidence>
<dbReference type="SMART" id="SM00054">
    <property type="entry name" value="EFh"/>
    <property type="match status" value="4"/>
</dbReference>
<feature type="region of interest" description="Disordered" evidence="3">
    <location>
        <begin position="682"/>
        <end position="701"/>
    </location>
</feature>
<keyword evidence="1" id="KW-0677">Repeat</keyword>
<feature type="domain" description="EF-hand" evidence="4">
    <location>
        <begin position="106"/>
        <end position="133"/>
    </location>
</feature>
<dbReference type="InterPro" id="IPR002048">
    <property type="entry name" value="EF_hand_dom"/>
</dbReference>
<name>A0A1I8I4S8_9PLAT</name>
<feature type="region of interest" description="Disordered" evidence="3">
    <location>
        <begin position="374"/>
        <end position="456"/>
    </location>
</feature>
<organism evidence="5 6">
    <name type="scientific">Macrostomum lignano</name>
    <dbReference type="NCBI Taxonomy" id="282301"/>
    <lineage>
        <taxon>Eukaryota</taxon>
        <taxon>Metazoa</taxon>
        <taxon>Spiralia</taxon>
        <taxon>Lophotrochozoa</taxon>
        <taxon>Platyhelminthes</taxon>
        <taxon>Rhabditophora</taxon>
        <taxon>Macrostomorpha</taxon>
        <taxon>Macrostomida</taxon>
        <taxon>Macrostomidae</taxon>
        <taxon>Macrostomum</taxon>
    </lineage>
</organism>
<evidence type="ECO:0000256" key="1">
    <source>
        <dbReference type="ARBA" id="ARBA00022737"/>
    </source>
</evidence>
<evidence type="ECO:0000313" key="6">
    <source>
        <dbReference type="WBParaSite" id="maker-uti_cns_0010007-snap-gene-0.2-mRNA-1"/>
    </source>
</evidence>
<dbReference type="Pfam" id="PF13499">
    <property type="entry name" value="EF-hand_7"/>
    <property type="match status" value="2"/>
</dbReference>
<dbReference type="InterPro" id="IPR011992">
    <property type="entry name" value="EF-hand-dom_pair"/>
</dbReference>
<keyword evidence="5" id="KW-1185">Reference proteome</keyword>
<dbReference type="Gene3D" id="1.10.238.10">
    <property type="entry name" value="EF-hand"/>
    <property type="match status" value="2"/>
</dbReference>
<feature type="domain" description="EF-hand" evidence="4">
    <location>
        <begin position="9"/>
        <end position="44"/>
    </location>
</feature>
<dbReference type="GO" id="GO:0016460">
    <property type="term" value="C:myosin II complex"/>
    <property type="evidence" value="ECO:0007669"/>
    <property type="project" value="TreeGrafter"/>
</dbReference>
<dbReference type="WBParaSite" id="maker-uti_cns_0010007-snap-gene-0.2-mRNA-1">
    <property type="protein sequence ID" value="maker-uti_cns_0010007-snap-gene-0.2-mRNA-1"/>
    <property type="gene ID" value="maker-uti_cns_0010007-snap-gene-0.2"/>
</dbReference>
<sequence length="783" mass="84770">HLIKVKITLWSPEIRESFALFDKNGDGIISTEEIGEVMRSLGQTPSPSELQEMVRQVDINGNGSIDFEEFVAMMSDRYQLESELVKHERHLRKAFVSINLVFNLLALKVFDKDGNGLIDSSELKRVMASLGEELSDQEIDEMIREADRNGDGFVDYGVETVLTYGLEAVPMTATREASLEACHRHLLRNALGIRFPERVSNAELMARTRVPCLGRTLQRRRQMLIGHCLRAHTRGTGPPLADLLPQPAFLAFVEVSLISSTSAVTPPLRRTSCSTGTHLFTGKLYCVPVPVSSTETLNTFHCCFGVPDAPRPRFRCFIRNVSLEPRANRSPSSEFAMINSPVITSRSPSRNRKASCGIPASFLSPVCTVISGASTRGASTRGASTRGASTRGASTRGASTRGASTRGASRAPAPEAPAPSTRGASTRGASTRGASTRGAPAPEAPAPEAPEPPAHRLTSQRFKLPAGSQSNIVVPDCTPEQPAEIEQLELERLIEPKIPAIAVFAVEPNENVCVGAREPLVTGLHADAVAHRTDQRLATAGSRGHVCKAFAILADVLAAVEGVHLAILQVGHCDAIDNPFTTRAFAVVAESQLVDWLDVFEIHLCNNRYQPLPGVTPSLPISILVTSLSISASKVNFTVLPGTSSILLFESFWLVSLSCSRYTWPVVTISLSRRRLPPMPAPLGRLTPPPLSPSEAPNEPPRRRCCFLSGRRPYSRTQIGPSVPISRLRPVFGLVFQFSPGPSGTASVSEAALLTELRGLLSRSVRADPELRKDDTDEFMSPS</sequence>
<feature type="compositionally biased region" description="Pro residues" evidence="3">
    <location>
        <begin position="682"/>
        <end position="692"/>
    </location>
</feature>
<dbReference type="PROSITE" id="PS00018">
    <property type="entry name" value="EF_HAND_1"/>
    <property type="match status" value="3"/>
</dbReference>
<dbReference type="Proteomes" id="UP000095280">
    <property type="component" value="Unplaced"/>
</dbReference>
<keyword evidence="2" id="KW-0106">Calcium</keyword>
<dbReference type="SUPFAM" id="SSF47473">
    <property type="entry name" value="EF-hand"/>
    <property type="match status" value="1"/>
</dbReference>